<evidence type="ECO:0000313" key="2">
    <source>
        <dbReference type="Proteomes" id="UP001458880"/>
    </source>
</evidence>
<dbReference type="Proteomes" id="UP001458880">
    <property type="component" value="Unassembled WGS sequence"/>
</dbReference>
<accession>A0AAW1LEJ0</accession>
<dbReference type="AlphaFoldDB" id="A0AAW1LEJ0"/>
<dbReference type="EMBL" id="JASPKY010000130">
    <property type="protein sequence ID" value="KAK9731583.1"/>
    <property type="molecule type" value="Genomic_DNA"/>
</dbReference>
<keyword evidence="2" id="KW-1185">Reference proteome</keyword>
<comment type="caution">
    <text evidence="1">The sequence shown here is derived from an EMBL/GenBank/DDBJ whole genome shotgun (WGS) entry which is preliminary data.</text>
</comment>
<sequence length="130" mass="15388">MERYANEMNVTQENLENYIRIDDIGTREEMSLNIEDAIENIIEHDPAPEEEEEDSDLGCNTVESSSTITTYNEAFKIINDLKTFANDDYIAFQHLENFEDHFQSNFLRQQILNMRQRSTLEFVLFSLFYI</sequence>
<organism evidence="1 2">
    <name type="scientific">Popillia japonica</name>
    <name type="common">Japanese beetle</name>
    <dbReference type="NCBI Taxonomy" id="7064"/>
    <lineage>
        <taxon>Eukaryota</taxon>
        <taxon>Metazoa</taxon>
        <taxon>Ecdysozoa</taxon>
        <taxon>Arthropoda</taxon>
        <taxon>Hexapoda</taxon>
        <taxon>Insecta</taxon>
        <taxon>Pterygota</taxon>
        <taxon>Neoptera</taxon>
        <taxon>Endopterygota</taxon>
        <taxon>Coleoptera</taxon>
        <taxon>Polyphaga</taxon>
        <taxon>Scarabaeiformia</taxon>
        <taxon>Scarabaeidae</taxon>
        <taxon>Rutelinae</taxon>
        <taxon>Popillia</taxon>
    </lineage>
</organism>
<name>A0AAW1LEJ0_POPJA</name>
<proteinExistence type="predicted"/>
<reference evidence="1 2" key="1">
    <citation type="journal article" date="2024" name="BMC Genomics">
        <title>De novo assembly and annotation of Popillia japonica's genome with initial clues to its potential as an invasive pest.</title>
        <authorList>
            <person name="Cucini C."/>
            <person name="Boschi S."/>
            <person name="Funari R."/>
            <person name="Cardaioli E."/>
            <person name="Iannotti N."/>
            <person name="Marturano G."/>
            <person name="Paoli F."/>
            <person name="Bruttini M."/>
            <person name="Carapelli A."/>
            <person name="Frati F."/>
            <person name="Nardi F."/>
        </authorList>
    </citation>
    <scope>NUCLEOTIDE SEQUENCE [LARGE SCALE GENOMIC DNA]</scope>
    <source>
        <strain evidence="1">DMR45628</strain>
    </source>
</reference>
<evidence type="ECO:0000313" key="1">
    <source>
        <dbReference type="EMBL" id="KAK9731583.1"/>
    </source>
</evidence>
<gene>
    <name evidence="1" type="ORF">QE152_g13521</name>
</gene>
<protein>
    <submittedName>
        <fullName evidence="1">Uncharacterized protein</fullName>
    </submittedName>
</protein>